<feature type="transmembrane region" description="Helical" evidence="1">
    <location>
        <begin position="226"/>
        <end position="244"/>
    </location>
</feature>
<dbReference type="PATRIC" id="fig|1184267.3.peg.1124"/>
<protein>
    <submittedName>
        <fullName evidence="2">Uncharacterized protein</fullName>
    </submittedName>
</protein>
<evidence type="ECO:0000313" key="3">
    <source>
        <dbReference type="Proteomes" id="UP000012040"/>
    </source>
</evidence>
<dbReference type="AlphaFoldDB" id="M4V7F4"/>
<dbReference type="Proteomes" id="UP000012040">
    <property type="component" value="Chromosome"/>
</dbReference>
<name>M4V7F4_9BACT</name>
<keyword evidence="1" id="KW-1133">Transmembrane helix</keyword>
<sequence length="338" mass="39709">MKFKNILSCLYRYNFYFVFAALWAYVLGERVGVFVEKKNSLFGWEIQSWHLGYLFIAITLWLFANIGVLFFKKDFRKHLRYSMHWTGIIFFNLLGIIFFHNDIILMSKTMFFTLVITSGINSLPIFKDTLEDKIEILEQWKPEDLVFFRGHFSKNRPAASRNPVHAAYPMLLGITFSVMVYGFSVQRQDSVSSMSLIRDIGGSKTKREIASINGGPSNKSFSFEEVKGILIISMTLTGLFVVYNHSLRTDYVNKWEILSNRHKEILSMYEQKSINAKKIEILEIQFAIDLLEMYMWGHRSFSERFNKIVREYYKTKHIRVDRKDLLIVLRTAQNQLLG</sequence>
<feature type="transmembrane region" description="Helical" evidence="1">
    <location>
        <begin position="166"/>
        <end position="184"/>
    </location>
</feature>
<dbReference type="KEGG" id="bex:A11Q_1111"/>
<evidence type="ECO:0000256" key="1">
    <source>
        <dbReference type="SAM" id="Phobius"/>
    </source>
</evidence>
<keyword evidence="1" id="KW-0472">Membrane</keyword>
<feature type="transmembrane region" description="Helical" evidence="1">
    <location>
        <begin position="105"/>
        <end position="126"/>
    </location>
</feature>
<keyword evidence="3" id="KW-1185">Reference proteome</keyword>
<feature type="transmembrane region" description="Helical" evidence="1">
    <location>
        <begin position="83"/>
        <end position="99"/>
    </location>
</feature>
<reference evidence="2 3" key="1">
    <citation type="journal article" date="2013" name="ISME J.">
        <title>By their genes ye shall know them: genomic signatures of predatory bacteria.</title>
        <authorList>
            <person name="Pasternak Z."/>
            <person name="Pietrokovski S."/>
            <person name="Rotem O."/>
            <person name="Gophna U."/>
            <person name="Lurie-Weinberger M.N."/>
            <person name="Jurkevitch E."/>
        </authorList>
    </citation>
    <scope>NUCLEOTIDE SEQUENCE [LARGE SCALE GENOMIC DNA]</scope>
    <source>
        <strain evidence="2 3">JSS</strain>
    </source>
</reference>
<proteinExistence type="predicted"/>
<feature type="transmembrane region" description="Helical" evidence="1">
    <location>
        <begin position="9"/>
        <end position="28"/>
    </location>
</feature>
<feature type="transmembrane region" description="Helical" evidence="1">
    <location>
        <begin position="48"/>
        <end position="71"/>
    </location>
</feature>
<dbReference type="EMBL" id="CP003537">
    <property type="protein sequence ID" value="AGH95327.1"/>
    <property type="molecule type" value="Genomic_DNA"/>
</dbReference>
<organism evidence="2 3">
    <name type="scientific">Pseudobdellovibrio exovorus JSS</name>
    <dbReference type="NCBI Taxonomy" id="1184267"/>
    <lineage>
        <taxon>Bacteria</taxon>
        <taxon>Pseudomonadati</taxon>
        <taxon>Bdellovibrionota</taxon>
        <taxon>Bdellovibrionia</taxon>
        <taxon>Bdellovibrionales</taxon>
        <taxon>Pseudobdellovibrionaceae</taxon>
        <taxon>Pseudobdellovibrio</taxon>
    </lineage>
</organism>
<dbReference type="RefSeq" id="WP_015469817.1">
    <property type="nucleotide sequence ID" value="NC_020813.1"/>
</dbReference>
<gene>
    <name evidence="2" type="ORF">A11Q_1111</name>
</gene>
<evidence type="ECO:0000313" key="2">
    <source>
        <dbReference type="EMBL" id="AGH95327.1"/>
    </source>
</evidence>
<keyword evidence="1" id="KW-0812">Transmembrane</keyword>
<dbReference type="HOGENOM" id="CLU_820545_0_0_7"/>
<accession>M4V7F4</accession>